<evidence type="ECO:0000313" key="5">
    <source>
        <dbReference type="Proteomes" id="UP000077755"/>
    </source>
</evidence>
<accession>A0A166J4X9</accession>
<sequence>MVRYRVLFTADLQNLTNLQPADGVDSPTFAYYFKMKCGNCGEPAKKEISVLSNVKTSRSRNAPNLFMKCKLCERRGSMNVVTTDTGKPLTEELSAIGESAPLMELDCKGFDPVELVFGNGWKAKSIAGTKFLDINLSNGEFSEYDEMGKCPVAIYNLRVTFEVLMSEYREYMLARSIRIWDWHRDWHAVAKANKKETGVYSYFPRIVRY</sequence>
<keyword evidence="5" id="KW-1185">Reference proteome</keyword>
<dbReference type="PANTHER" id="PTHR12857:SF0">
    <property type="entry name" value="CXXC MOTIF CONTAINING ZINC BINDING PROTEIN"/>
    <property type="match status" value="1"/>
</dbReference>
<gene>
    <name evidence="4" type="ORF">DCAR_0104812</name>
</gene>
<dbReference type="Gramene" id="KZN11792">
    <property type="protein sequence ID" value="KZN11792"/>
    <property type="gene ID" value="DCAR_004448"/>
</dbReference>
<dbReference type="AlphaFoldDB" id="A0A166J4X9"/>
<reference evidence="4" key="2">
    <citation type="submission" date="2022-03" db="EMBL/GenBank/DDBJ databases">
        <title>Draft title - Genomic analysis of global carrot germplasm unveils the trajectory of domestication and the origin of high carotenoid orange carrot.</title>
        <authorList>
            <person name="Iorizzo M."/>
            <person name="Ellison S."/>
            <person name="Senalik D."/>
            <person name="Macko-Podgorni A."/>
            <person name="Grzebelus D."/>
            <person name="Bostan H."/>
            <person name="Rolling W."/>
            <person name="Curaba J."/>
            <person name="Simon P."/>
        </authorList>
    </citation>
    <scope>NUCLEOTIDE SEQUENCE</scope>
    <source>
        <tissue evidence="4">Leaf</tissue>
    </source>
</reference>
<dbReference type="SUPFAM" id="SSF141678">
    <property type="entry name" value="MAL13P1.257-like"/>
    <property type="match status" value="1"/>
</dbReference>
<dbReference type="InterPro" id="IPR008584">
    <property type="entry name" value="CXXC_Zn-binding_euk"/>
</dbReference>
<dbReference type="OrthoDB" id="10248838at2759"/>
<dbReference type="Pfam" id="PF05907">
    <property type="entry name" value="CXXC_Zn-b_euk"/>
    <property type="match status" value="1"/>
</dbReference>
<keyword evidence="2" id="KW-0479">Metal-binding</keyword>
<organism evidence="4 5">
    <name type="scientific">Daucus carota subsp. sativus</name>
    <name type="common">Carrot</name>
    <dbReference type="NCBI Taxonomy" id="79200"/>
    <lineage>
        <taxon>Eukaryota</taxon>
        <taxon>Viridiplantae</taxon>
        <taxon>Streptophyta</taxon>
        <taxon>Embryophyta</taxon>
        <taxon>Tracheophyta</taxon>
        <taxon>Spermatophyta</taxon>
        <taxon>Magnoliopsida</taxon>
        <taxon>eudicotyledons</taxon>
        <taxon>Gunneridae</taxon>
        <taxon>Pentapetalae</taxon>
        <taxon>asterids</taxon>
        <taxon>campanulids</taxon>
        <taxon>Apiales</taxon>
        <taxon>Apiaceae</taxon>
        <taxon>Apioideae</taxon>
        <taxon>Scandiceae</taxon>
        <taxon>Daucinae</taxon>
        <taxon>Daucus</taxon>
        <taxon>Daucus sect. Daucus</taxon>
    </lineage>
</organism>
<keyword evidence="3" id="KW-0862">Zinc</keyword>
<protein>
    <submittedName>
        <fullName evidence="4">Uncharacterized protein</fullName>
    </submittedName>
</protein>
<comment type="similarity">
    <text evidence="1">Belongs to the UPF0587 family.</text>
</comment>
<evidence type="ECO:0000256" key="1">
    <source>
        <dbReference type="ARBA" id="ARBA00007818"/>
    </source>
</evidence>
<evidence type="ECO:0000313" key="4">
    <source>
        <dbReference type="EMBL" id="WOG85621.1"/>
    </source>
</evidence>
<proteinExistence type="inferred from homology"/>
<dbReference type="Proteomes" id="UP000077755">
    <property type="component" value="Chromosome 1"/>
</dbReference>
<dbReference type="KEGG" id="dcr:108200163"/>
<dbReference type="GO" id="GO:0008270">
    <property type="term" value="F:zinc ion binding"/>
    <property type="evidence" value="ECO:0007669"/>
    <property type="project" value="TreeGrafter"/>
</dbReference>
<evidence type="ECO:0000256" key="3">
    <source>
        <dbReference type="ARBA" id="ARBA00022833"/>
    </source>
</evidence>
<evidence type="ECO:0000256" key="2">
    <source>
        <dbReference type="ARBA" id="ARBA00022723"/>
    </source>
</evidence>
<reference evidence="4" key="1">
    <citation type="journal article" date="2016" name="Nat. Genet.">
        <title>A high-quality carrot genome assembly provides new insights into carotenoid accumulation and asterid genome evolution.</title>
        <authorList>
            <person name="Iorizzo M."/>
            <person name="Ellison S."/>
            <person name="Senalik D."/>
            <person name="Zeng P."/>
            <person name="Satapoomin P."/>
            <person name="Huang J."/>
            <person name="Bowman M."/>
            <person name="Iovene M."/>
            <person name="Sanseverino W."/>
            <person name="Cavagnaro P."/>
            <person name="Yildiz M."/>
            <person name="Macko-Podgorni A."/>
            <person name="Moranska E."/>
            <person name="Grzebelus E."/>
            <person name="Grzebelus D."/>
            <person name="Ashrafi H."/>
            <person name="Zheng Z."/>
            <person name="Cheng S."/>
            <person name="Spooner D."/>
            <person name="Van Deynze A."/>
            <person name="Simon P."/>
        </authorList>
    </citation>
    <scope>NUCLEOTIDE SEQUENCE</scope>
    <source>
        <tissue evidence="4">Leaf</tissue>
    </source>
</reference>
<dbReference type="PANTHER" id="PTHR12857">
    <property type="entry name" value="CXXC MOTIF CONTAINING ZINC BINDING PROTEIN"/>
    <property type="match status" value="1"/>
</dbReference>
<name>A0A166J4X9_DAUCS</name>
<dbReference type="EMBL" id="CP093343">
    <property type="protein sequence ID" value="WOG85621.1"/>
    <property type="molecule type" value="Genomic_DNA"/>
</dbReference>